<accession>A0A167SUY5</accession>
<dbReference type="OrthoDB" id="3270804at2759"/>
<evidence type="ECO:0000313" key="3">
    <source>
        <dbReference type="EMBL" id="KZP02269.1"/>
    </source>
</evidence>
<dbReference type="SUPFAM" id="SSF55658">
    <property type="entry name" value="L9 N-domain-like"/>
    <property type="match status" value="2"/>
</dbReference>
<feature type="non-terminal residue" evidence="3">
    <location>
        <position position="387"/>
    </location>
</feature>
<evidence type="ECO:0000313" key="4">
    <source>
        <dbReference type="Proteomes" id="UP000076532"/>
    </source>
</evidence>
<sequence>MPPLSPLIYANAIIPDPRMARIITAIADTRAASSAPIAPATSPQIVVIDDNSEEDVSRPPLAPAPSSSRIVVIDDSSEEDVSPPPLAPAPSSSRIIEIEDSSEDDIPDNPPAVQTLSQEQPMNVVCIDDDSSEDEDAKDFRPKSTTHYHEFTPKDYKANRKETSRLRNRAVAKDEHYQQARQVSYASSYADDGTLDLIANLCIDENDNILPEEQPEAPSSSTPKQQYPVYVVFAGLLPGIYDDWLEVKGMVNKVSHNIYKGYKTRLQAEHMWVLAKYKGYKTRLQAERMWVLANALGSTRVLDGEGRAVAVPSGPMPPLVVNALGELSDGYLDADWYVVTKGRTPGVYPAWNFAATQSQGVGGAIHKKYGTRAKAQRAFDLAHAAGL</sequence>
<dbReference type="InterPro" id="IPR011320">
    <property type="entry name" value="RNase_H1_N"/>
</dbReference>
<organism evidence="3 4">
    <name type="scientific">Athelia psychrophila</name>
    <dbReference type="NCBI Taxonomy" id="1759441"/>
    <lineage>
        <taxon>Eukaryota</taxon>
        <taxon>Fungi</taxon>
        <taxon>Dikarya</taxon>
        <taxon>Basidiomycota</taxon>
        <taxon>Agaricomycotina</taxon>
        <taxon>Agaricomycetes</taxon>
        <taxon>Agaricomycetidae</taxon>
        <taxon>Atheliales</taxon>
        <taxon>Atheliaceae</taxon>
        <taxon>Athelia</taxon>
    </lineage>
</organism>
<feature type="region of interest" description="Disordered" evidence="1">
    <location>
        <begin position="74"/>
        <end position="93"/>
    </location>
</feature>
<dbReference type="InterPro" id="IPR009027">
    <property type="entry name" value="Ribosomal_bL9/RNase_H1_N"/>
</dbReference>
<keyword evidence="4" id="KW-1185">Reference proteome</keyword>
<dbReference type="InterPro" id="IPR037056">
    <property type="entry name" value="RNase_H1_N_sf"/>
</dbReference>
<evidence type="ECO:0000256" key="1">
    <source>
        <dbReference type="SAM" id="MobiDB-lite"/>
    </source>
</evidence>
<gene>
    <name evidence="3" type="ORF">FIBSPDRAFT_906010</name>
</gene>
<dbReference type="EMBL" id="KV418761">
    <property type="protein sequence ID" value="KZP02269.1"/>
    <property type="molecule type" value="Genomic_DNA"/>
</dbReference>
<dbReference type="Gene3D" id="3.40.970.10">
    <property type="entry name" value="Ribonuclease H1, N-terminal domain"/>
    <property type="match status" value="2"/>
</dbReference>
<proteinExistence type="predicted"/>
<feature type="domain" description="Ribonuclease H1 N-terminal" evidence="2">
    <location>
        <begin position="336"/>
        <end position="377"/>
    </location>
</feature>
<dbReference type="AlphaFoldDB" id="A0A167SUY5"/>
<protein>
    <recommendedName>
        <fullName evidence="2">Ribonuclease H1 N-terminal domain-containing protein</fullName>
    </recommendedName>
</protein>
<feature type="domain" description="Ribonuclease H1 N-terminal" evidence="2">
    <location>
        <begin position="229"/>
        <end position="269"/>
    </location>
</feature>
<evidence type="ECO:0000259" key="2">
    <source>
        <dbReference type="Pfam" id="PF01693"/>
    </source>
</evidence>
<reference evidence="3 4" key="1">
    <citation type="journal article" date="2016" name="Mol. Biol. Evol.">
        <title>Comparative Genomics of Early-Diverging Mushroom-Forming Fungi Provides Insights into the Origins of Lignocellulose Decay Capabilities.</title>
        <authorList>
            <person name="Nagy L.G."/>
            <person name="Riley R."/>
            <person name="Tritt A."/>
            <person name="Adam C."/>
            <person name="Daum C."/>
            <person name="Floudas D."/>
            <person name="Sun H."/>
            <person name="Yadav J.S."/>
            <person name="Pangilinan J."/>
            <person name="Larsson K.H."/>
            <person name="Matsuura K."/>
            <person name="Barry K."/>
            <person name="Labutti K."/>
            <person name="Kuo R."/>
            <person name="Ohm R.A."/>
            <person name="Bhattacharya S.S."/>
            <person name="Shirouzu T."/>
            <person name="Yoshinaga Y."/>
            <person name="Martin F.M."/>
            <person name="Grigoriev I.V."/>
            <person name="Hibbett D.S."/>
        </authorList>
    </citation>
    <scope>NUCLEOTIDE SEQUENCE [LARGE SCALE GENOMIC DNA]</scope>
    <source>
        <strain evidence="3 4">CBS 109695</strain>
    </source>
</reference>
<dbReference type="Proteomes" id="UP000076532">
    <property type="component" value="Unassembled WGS sequence"/>
</dbReference>
<dbReference type="Pfam" id="PF01693">
    <property type="entry name" value="Cauli_VI"/>
    <property type="match status" value="2"/>
</dbReference>
<dbReference type="STRING" id="436010.A0A167SUY5"/>
<name>A0A167SUY5_9AGAM</name>